<organism evidence="2 3">
    <name type="scientific">Azospirillum picis</name>
    <dbReference type="NCBI Taxonomy" id="488438"/>
    <lineage>
        <taxon>Bacteria</taxon>
        <taxon>Pseudomonadati</taxon>
        <taxon>Pseudomonadota</taxon>
        <taxon>Alphaproteobacteria</taxon>
        <taxon>Rhodospirillales</taxon>
        <taxon>Azospirillaceae</taxon>
        <taxon>Azospirillum</taxon>
    </lineage>
</organism>
<evidence type="ECO:0000313" key="3">
    <source>
        <dbReference type="Proteomes" id="UP001244552"/>
    </source>
</evidence>
<dbReference type="RefSeq" id="WP_209985842.1">
    <property type="nucleotide sequence ID" value="NZ_JAGINO010000017.1"/>
</dbReference>
<accession>A0ABU0MPF5</accession>
<dbReference type="Proteomes" id="UP001244552">
    <property type="component" value="Unassembled WGS sequence"/>
</dbReference>
<feature type="region of interest" description="Disordered" evidence="1">
    <location>
        <begin position="40"/>
        <end position="78"/>
    </location>
</feature>
<proteinExistence type="predicted"/>
<protein>
    <submittedName>
        <fullName evidence="2">Uncharacterized protein</fullName>
    </submittedName>
</protein>
<reference evidence="2 3" key="1">
    <citation type="submission" date="2023-07" db="EMBL/GenBank/DDBJ databases">
        <title>Genomic Encyclopedia of Type Strains, Phase IV (KMG-IV): sequencing the most valuable type-strain genomes for metagenomic binning, comparative biology and taxonomic classification.</title>
        <authorList>
            <person name="Goeker M."/>
        </authorList>
    </citation>
    <scope>NUCLEOTIDE SEQUENCE [LARGE SCALE GENOMIC DNA]</scope>
    <source>
        <strain evidence="2 3">DSM 19922</strain>
    </source>
</reference>
<dbReference type="EMBL" id="JAUSVU010000017">
    <property type="protein sequence ID" value="MDQ0535357.1"/>
    <property type="molecule type" value="Genomic_DNA"/>
</dbReference>
<comment type="caution">
    <text evidence="2">The sequence shown here is derived from an EMBL/GenBank/DDBJ whole genome shotgun (WGS) entry which is preliminary data.</text>
</comment>
<sequence>MTDKTTTVTAAMIRAAQDEAFNFDLDLTAEQAGAILEAAMREARASHPSSQDEPADDAADRQRQEDEDYQSFCDRDME</sequence>
<name>A0ABU0MPF5_9PROT</name>
<evidence type="ECO:0000256" key="1">
    <source>
        <dbReference type="SAM" id="MobiDB-lite"/>
    </source>
</evidence>
<gene>
    <name evidence="2" type="ORF">QO018_004235</name>
</gene>
<keyword evidence="3" id="KW-1185">Reference proteome</keyword>
<evidence type="ECO:0000313" key="2">
    <source>
        <dbReference type="EMBL" id="MDQ0535357.1"/>
    </source>
</evidence>